<evidence type="ECO:0000256" key="2">
    <source>
        <dbReference type="ARBA" id="ARBA00006602"/>
    </source>
</evidence>
<reference evidence="8 9" key="1">
    <citation type="journal article" date="2019" name="Int. J. Syst. Evol. Microbiol.">
        <title>The Global Catalogue of Microorganisms (GCM) 10K type strain sequencing project: providing services to taxonomists for standard genome sequencing and annotation.</title>
        <authorList>
            <consortium name="The Broad Institute Genomics Platform"/>
            <consortium name="The Broad Institute Genome Sequencing Center for Infectious Disease"/>
            <person name="Wu L."/>
            <person name="Ma J."/>
        </authorList>
    </citation>
    <scope>NUCLEOTIDE SEQUENCE [LARGE SCALE GENOMIC DNA]</scope>
    <source>
        <strain evidence="8 9">JCM 15921</strain>
    </source>
</reference>
<evidence type="ECO:0000313" key="9">
    <source>
        <dbReference type="Proteomes" id="UP001500102"/>
    </source>
</evidence>
<dbReference type="Proteomes" id="UP001500102">
    <property type="component" value="Unassembled WGS sequence"/>
</dbReference>
<dbReference type="EMBL" id="BAAAQB010000005">
    <property type="protein sequence ID" value="GAA2125301.1"/>
    <property type="molecule type" value="Genomic_DNA"/>
</dbReference>
<dbReference type="InterPro" id="IPR051472">
    <property type="entry name" value="T3SS_Stator/FliH"/>
</dbReference>
<evidence type="ECO:0000256" key="3">
    <source>
        <dbReference type="ARBA" id="ARBA00022448"/>
    </source>
</evidence>
<keyword evidence="5" id="KW-0653">Protein transport</keyword>
<evidence type="ECO:0000256" key="4">
    <source>
        <dbReference type="ARBA" id="ARBA00022795"/>
    </source>
</evidence>
<evidence type="ECO:0000256" key="5">
    <source>
        <dbReference type="ARBA" id="ARBA00022927"/>
    </source>
</evidence>
<dbReference type="RefSeq" id="WP_344360933.1">
    <property type="nucleotide sequence ID" value="NZ_BAAAQB010000005.1"/>
</dbReference>
<name>A0ABN2YFS2_9MICC</name>
<evidence type="ECO:0000313" key="8">
    <source>
        <dbReference type="EMBL" id="GAA2125301.1"/>
    </source>
</evidence>
<keyword evidence="9" id="KW-1185">Reference proteome</keyword>
<comment type="caution">
    <text evidence="8">The sequence shown here is derived from an EMBL/GenBank/DDBJ whole genome shotgun (WGS) entry which is preliminary data.</text>
</comment>
<evidence type="ECO:0000259" key="7">
    <source>
        <dbReference type="Pfam" id="PF02108"/>
    </source>
</evidence>
<keyword evidence="3" id="KW-0813">Transport</keyword>
<proteinExistence type="inferred from homology"/>
<evidence type="ECO:0000256" key="6">
    <source>
        <dbReference type="ARBA" id="ARBA00023225"/>
    </source>
</evidence>
<dbReference type="PANTHER" id="PTHR34982:SF1">
    <property type="entry name" value="FLAGELLAR ASSEMBLY PROTEIN FLIH"/>
    <property type="match status" value="1"/>
</dbReference>
<evidence type="ECO:0000256" key="1">
    <source>
        <dbReference type="ARBA" id="ARBA00003041"/>
    </source>
</evidence>
<sequence>MSTDSGAAPAPARVVFPSLRANGPAAEQAGYTEGHAAGYAAGVRAAAKEQRRWRDRMAAEQAASLAAGQQDLDRAVRALAVARNDFAHRNVQALQDAEEILARTALELAEAILGYELAEGTRTARAALARALSGSDTATVLAIRLHPADIDVLTREGQELPAGLPLVPDPSLGRGDAKVEYQQGWFDAGLRSSLERARTALLGESGQADAGSGTGVIGGGLPAGGLPGAGAYRGQA</sequence>
<dbReference type="InterPro" id="IPR018035">
    <property type="entry name" value="Flagellar_FliH/T3SS_HrpE"/>
</dbReference>
<dbReference type="PANTHER" id="PTHR34982">
    <property type="entry name" value="YOP PROTEINS TRANSLOCATION PROTEIN L"/>
    <property type="match status" value="1"/>
</dbReference>
<comment type="similarity">
    <text evidence="2">Belongs to the FliH family.</text>
</comment>
<dbReference type="Pfam" id="PF02108">
    <property type="entry name" value="FliH"/>
    <property type="match status" value="1"/>
</dbReference>
<protein>
    <recommendedName>
        <fullName evidence="7">Flagellar assembly protein FliH/Type III secretion system HrpE domain-containing protein</fullName>
    </recommendedName>
</protein>
<keyword evidence="6" id="KW-1006">Bacterial flagellum protein export</keyword>
<comment type="function">
    <text evidence="1">Needed for flagellar regrowth and assembly.</text>
</comment>
<organism evidence="8 9">
    <name type="scientific">Arthrobacter humicola</name>
    <dbReference type="NCBI Taxonomy" id="409291"/>
    <lineage>
        <taxon>Bacteria</taxon>
        <taxon>Bacillati</taxon>
        <taxon>Actinomycetota</taxon>
        <taxon>Actinomycetes</taxon>
        <taxon>Micrococcales</taxon>
        <taxon>Micrococcaceae</taxon>
        <taxon>Arthrobacter</taxon>
    </lineage>
</organism>
<keyword evidence="4" id="KW-1005">Bacterial flagellum biogenesis</keyword>
<gene>
    <name evidence="8" type="ORF">GCM10009825_01470</name>
</gene>
<feature type="domain" description="Flagellar assembly protein FliH/Type III secretion system HrpE" evidence="7">
    <location>
        <begin position="76"/>
        <end position="195"/>
    </location>
</feature>
<accession>A0ABN2YFS2</accession>